<keyword evidence="4" id="KW-1185">Reference proteome</keyword>
<name>A0AA39ZI08_9PEZI</name>
<sequence length="435" mass="46453">MGSAAAAAKGLFDASKTGEIPDDQLDSPPEDKDAVYVRLVDSSIGYGVFAARDFEKGEYIFHEAPMIPATDFCQLRLQNDLEHGSTQRDRLLAKLSVTESYGHVPTRYAFPKLAAQIGLSPPTWAAVRDYDGARRLGANLVHGRLACGEGQTLTEEEYNKHINSIMADSVRGRGPATTPVQKTRVAADFFRAYAFQAKPPDNTVAPNPRARRQATIYLVASLVNHCCTPRQRLRKRVLGGDSGPATAAASRVSVTSSKKSGSKENGDNHGGDGNGGNKKGGSSDEGDDGNPAAKAKPAAKANPIVTKPEDPDAITPAPPLEPPKTTTQEFHGTKDVVSDHSGGEDGEGGEANKASGEPVPLNAGPNLRHQGPNCEWRIGSGGLARFVLQHHIAVRATRPIRAGEELLWDYGKKEKNFTCLCPTCDRGLYHACSVL</sequence>
<feature type="compositionally biased region" description="Low complexity" evidence="1">
    <location>
        <begin position="245"/>
        <end position="259"/>
    </location>
</feature>
<dbReference type="Proteomes" id="UP001174997">
    <property type="component" value="Unassembled WGS sequence"/>
</dbReference>
<dbReference type="SMART" id="SM00317">
    <property type="entry name" value="SET"/>
    <property type="match status" value="1"/>
</dbReference>
<comment type="caution">
    <text evidence="3">The sequence shown here is derived from an EMBL/GenBank/DDBJ whole genome shotgun (WGS) entry which is preliminary data.</text>
</comment>
<evidence type="ECO:0000256" key="1">
    <source>
        <dbReference type="SAM" id="MobiDB-lite"/>
    </source>
</evidence>
<protein>
    <recommendedName>
        <fullName evidence="2">SET domain-containing protein</fullName>
    </recommendedName>
</protein>
<dbReference type="InterPro" id="IPR046341">
    <property type="entry name" value="SET_dom_sf"/>
</dbReference>
<feature type="compositionally biased region" description="Basic and acidic residues" evidence="1">
    <location>
        <begin position="331"/>
        <end position="343"/>
    </location>
</feature>
<feature type="domain" description="SET" evidence="2">
    <location>
        <begin position="33"/>
        <end position="411"/>
    </location>
</feature>
<proteinExistence type="predicted"/>
<feature type="region of interest" description="Disordered" evidence="1">
    <location>
        <begin position="237"/>
        <end position="368"/>
    </location>
</feature>
<organism evidence="3 4">
    <name type="scientific">Cercophora samala</name>
    <dbReference type="NCBI Taxonomy" id="330535"/>
    <lineage>
        <taxon>Eukaryota</taxon>
        <taxon>Fungi</taxon>
        <taxon>Dikarya</taxon>
        <taxon>Ascomycota</taxon>
        <taxon>Pezizomycotina</taxon>
        <taxon>Sordariomycetes</taxon>
        <taxon>Sordariomycetidae</taxon>
        <taxon>Sordariales</taxon>
        <taxon>Lasiosphaeriaceae</taxon>
        <taxon>Cercophora</taxon>
    </lineage>
</organism>
<evidence type="ECO:0000259" key="2">
    <source>
        <dbReference type="PROSITE" id="PS50280"/>
    </source>
</evidence>
<reference evidence="3" key="1">
    <citation type="submission" date="2023-06" db="EMBL/GenBank/DDBJ databases">
        <title>Genome-scale phylogeny and comparative genomics of the fungal order Sordariales.</title>
        <authorList>
            <consortium name="Lawrence Berkeley National Laboratory"/>
            <person name="Hensen N."/>
            <person name="Bonometti L."/>
            <person name="Westerberg I."/>
            <person name="Brannstrom I.O."/>
            <person name="Guillou S."/>
            <person name="Cros-Aarteil S."/>
            <person name="Calhoun S."/>
            <person name="Haridas S."/>
            <person name="Kuo A."/>
            <person name="Mondo S."/>
            <person name="Pangilinan J."/>
            <person name="Riley R."/>
            <person name="Labutti K."/>
            <person name="Andreopoulos B."/>
            <person name="Lipzen A."/>
            <person name="Chen C."/>
            <person name="Yanf M."/>
            <person name="Daum C."/>
            <person name="Ng V."/>
            <person name="Clum A."/>
            <person name="Steindorff A."/>
            <person name="Ohm R."/>
            <person name="Martin F."/>
            <person name="Silar P."/>
            <person name="Natvig D."/>
            <person name="Lalanne C."/>
            <person name="Gautier V."/>
            <person name="Ament-Velasquez S.L."/>
            <person name="Kruys A."/>
            <person name="Hutchinson M.I."/>
            <person name="Powell A.J."/>
            <person name="Barry K."/>
            <person name="Miller A.N."/>
            <person name="Grigoriev I.V."/>
            <person name="Debuchy R."/>
            <person name="Gladieux P."/>
            <person name="Thoren M.H."/>
            <person name="Johannesson H."/>
        </authorList>
    </citation>
    <scope>NUCLEOTIDE SEQUENCE</scope>
    <source>
        <strain evidence="3">CBS 307.81</strain>
    </source>
</reference>
<evidence type="ECO:0000313" key="4">
    <source>
        <dbReference type="Proteomes" id="UP001174997"/>
    </source>
</evidence>
<dbReference type="Pfam" id="PF00856">
    <property type="entry name" value="SET"/>
    <property type="match status" value="1"/>
</dbReference>
<dbReference type="PANTHER" id="PTHR12197">
    <property type="entry name" value="HISTONE-LYSINE N-METHYLTRANSFERASE SMYD"/>
    <property type="match status" value="1"/>
</dbReference>
<feature type="compositionally biased region" description="Low complexity" evidence="1">
    <location>
        <begin position="289"/>
        <end position="303"/>
    </location>
</feature>
<dbReference type="EMBL" id="JAULSY010000021">
    <property type="protein sequence ID" value="KAK0671420.1"/>
    <property type="molecule type" value="Genomic_DNA"/>
</dbReference>
<accession>A0AA39ZI08</accession>
<dbReference type="PROSITE" id="PS50280">
    <property type="entry name" value="SET"/>
    <property type="match status" value="1"/>
</dbReference>
<dbReference type="SUPFAM" id="SSF82199">
    <property type="entry name" value="SET domain"/>
    <property type="match status" value="2"/>
</dbReference>
<dbReference type="AlphaFoldDB" id="A0AA39ZI08"/>
<gene>
    <name evidence="3" type="ORF">QBC41DRAFT_300605</name>
</gene>
<evidence type="ECO:0000313" key="3">
    <source>
        <dbReference type="EMBL" id="KAK0671420.1"/>
    </source>
</evidence>
<feature type="compositionally biased region" description="Basic and acidic residues" evidence="1">
    <location>
        <begin position="261"/>
        <end position="270"/>
    </location>
</feature>
<dbReference type="Gene3D" id="2.170.270.10">
    <property type="entry name" value="SET domain"/>
    <property type="match status" value="1"/>
</dbReference>
<dbReference type="InterPro" id="IPR001214">
    <property type="entry name" value="SET_dom"/>
</dbReference>
<dbReference type="InterPro" id="IPR050869">
    <property type="entry name" value="H3K4_H4K5_MeTrfase"/>
</dbReference>
<dbReference type="PANTHER" id="PTHR12197:SF294">
    <property type="entry name" value="POTENTIAL PROTEIN LYSINE METHYLTRANSFERASE SET6"/>
    <property type="match status" value="1"/>
</dbReference>
<dbReference type="GO" id="GO:0005634">
    <property type="term" value="C:nucleus"/>
    <property type="evidence" value="ECO:0007669"/>
    <property type="project" value="TreeGrafter"/>
</dbReference>